<evidence type="ECO:0000256" key="1">
    <source>
        <dbReference type="ARBA" id="ARBA00022801"/>
    </source>
</evidence>
<organism evidence="3 4">
    <name type="scientific">Linderina pennispora</name>
    <dbReference type="NCBI Taxonomy" id="61395"/>
    <lineage>
        <taxon>Eukaryota</taxon>
        <taxon>Fungi</taxon>
        <taxon>Fungi incertae sedis</taxon>
        <taxon>Zoopagomycota</taxon>
        <taxon>Kickxellomycotina</taxon>
        <taxon>Kickxellomycetes</taxon>
        <taxon>Kickxellales</taxon>
        <taxon>Kickxellaceae</taxon>
        <taxon>Linderina</taxon>
    </lineage>
</organism>
<name>A0A1Y1WB20_9FUNG</name>
<dbReference type="InterPro" id="IPR036514">
    <property type="entry name" value="SGNH_hydro_sf"/>
</dbReference>
<keyword evidence="2" id="KW-0732">Signal</keyword>
<gene>
    <name evidence="3" type="ORF">DL89DRAFT_266766</name>
</gene>
<dbReference type="PANTHER" id="PTHR45648">
    <property type="entry name" value="GDSL LIPASE/ACYLHYDROLASE FAMILY PROTEIN (AFU_ORTHOLOGUE AFUA_4G14700)"/>
    <property type="match status" value="1"/>
</dbReference>
<evidence type="ECO:0000256" key="2">
    <source>
        <dbReference type="SAM" id="SignalP"/>
    </source>
</evidence>
<dbReference type="Gene3D" id="3.40.50.1110">
    <property type="entry name" value="SGNH hydrolase"/>
    <property type="match status" value="1"/>
</dbReference>
<comment type="caution">
    <text evidence="3">The sequence shown here is derived from an EMBL/GenBank/DDBJ whole genome shotgun (WGS) entry which is preliminary data.</text>
</comment>
<dbReference type="GeneID" id="63803867"/>
<keyword evidence="1" id="KW-0378">Hydrolase</keyword>
<evidence type="ECO:0008006" key="5">
    <source>
        <dbReference type="Google" id="ProtNLM"/>
    </source>
</evidence>
<sequence>MNFLGLHIITIGLLVFYANVTATTEPKPTLYVFGDSMSDIGKFGQLVYGIAPRYPYWQYRFSSGPYNMAIGMSTANRTRGWHLSFAPTRILPSTLDQIHSFKRLTLDFKLQTVSAKDIVVLEIGANDYLFMLDEITSGRTSPAEFAHDLVSDVKQQVGLLQQIGFSNIVITNLPLMQYMPAARYLDCEVVTARVVESYNSELSRQFSNWAQVSGLNSFISIDMARFFELAIMPSISSALGLVDTTSSCVGANIFNLLEPSTNRTEGIMKLFIDP</sequence>
<keyword evidence="4" id="KW-1185">Reference proteome</keyword>
<protein>
    <recommendedName>
        <fullName evidence="5">SGNH hydrolase</fullName>
    </recommendedName>
</protein>
<dbReference type="PANTHER" id="PTHR45648:SF22">
    <property type="entry name" value="GDSL LIPASE_ACYLHYDROLASE FAMILY PROTEIN (AFU_ORTHOLOGUE AFUA_4G14700)"/>
    <property type="match status" value="1"/>
</dbReference>
<dbReference type="EMBL" id="MCFD01000005">
    <property type="protein sequence ID" value="ORX70565.1"/>
    <property type="molecule type" value="Genomic_DNA"/>
</dbReference>
<feature type="signal peptide" evidence="2">
    <location>
        <begin position="1"/>
        <end position="22"/>
    </location>
</feature>
<dbReference type="OrthoDB" id="1600564at2759"/>
<evidence type="ECO:0000313" key="3">
    <source>
        <dbReference type="EMBL" id="ORX70565.1"/>
    </source>
</evidence>
<dbReference type="GO" id="GO:0016788">
    <property type="term" value="F:hydrolase activity, acting on ester bonds"/>
    <property type="evidence" value="ECO:0007669"/>
    <property type="project" value="InterPro"/>
</dbReference>
<dbReference type="RefSeq" id="XP_040744144.1">
    <property type="nucleotide sequence ID" value="XM_040887219.1"/>
</dbReference>
<evidence type="ECO:0000313" key="4">
    <source>
        <dbReference type="Proteomes" id="UP000193922"/>
    </source>
</evidence>
<dbReference type="Pfam" id="PF00657">
    <property type="entry name" value="Lipase_GDSL"/>
    <property type="match status" value="1"/>
</dbReference>
<dbReference type="InterPro" id="IPR001087">
    <property type="entry name" value="GDSL"/>
</dbReference>
<dbReference type="SUPFAM" id="SSF52266">
    <property type="entry name" value="SGNH hydrolase"/>
    <property type="match status" value="1"/>
</dbReference>
<proteinExistence type="predicted"/>
<reference evidence="3 4" key="1">
    <citation type="submission" date="2016-07" db="EMBL/GenBank/DDBJ databases">
        <title>Pervasive Adenine N6-methylation of Active Genes in Fungi.</title>
        <authorList>
            <consortium name="DOE Joint Genome Institute"/>
            <person name="Mondo S.J."/>
            <person name="Dannebaum R.O."/>
            <person name="Kuo R.C."/>
            <person name="Labutti K."/>
            <person name="Haridas S."/>
            <person name="Kuo A."/>
            <person name="Salamov A."/>
            <person name="Ahrendt S.R."/>
            <person name="Lipzen A."/>
            <person name="Sullivan W."/>
            <person name="Andreopoulos W.B."/>
            <person name="Clum A."/>
            <person name="Lindquist E."/>
            <person name="Daum C."/>
            <person name="Ramamoorthy G.K."/>
            <person name="Gryganskyi A."/>
            <person name="Culley D."/>
            <person name="Magnuson J.K."/>
            <person name="James T.Y."/>
            <person name="O'Malley M.A."/>
            <person name="Stajich J.E."/>
            <person name="Spatafora J.W."/>
            <person name="Visel A."/>
            <person name="Grigoriev I.V."/>
        </authorList>
    </citation>
    <scope>NUCLEOTIDE SEQUENCE [LARGE SCALE GENOMIC DNA]</scope>
    <source>
        <strain evidence="3 4">ATCC 12442</strain>
    </source>
</reference>
<feature type="chain" id="PRO_5012982736" description="SGNH hydrolase" evidence="2">
    <location>
        <begin position="23"/>
        <end position="274"/>
    </location>
</feature>
<dbReference type="AlphaFoldDB" id="A0A1Y1WB20"/>
<accession>A0A1Y1WB20</accession>
<dbReference type="STRING" id="61395.A0A1Y1WB20"/>
<dbReference type="InterPro" id="IPR051058">
    <property type="entry name" value="GDSL_Est/Lipase"/>
</dbReference>
<dbReference type="Proteomes" id="UP000193922">
    <property type="component" value="Unassembled WGS sequence"/>
</dbReference>